<dbReference type="OrthoDB" id="8448328at2"/>
<evidence type="ECO:0000313" key="1">
    <source>
        <dbReference type="EMBL" id="PWB93096.1"/>
    </source>
</evidence>
<dbReference type="AlphaFoldDB" id="A0A2U1SNC1"/>
<evidence type="ECO:0000313" key="3">
    <source>
        <dbReference type="Proteomes" id="UP000245137"/>
    </source>
</evidence>
<proteinExistence type="predicted"/>
<dbReference type="EMBL" id="PUIV01000028">
    <property type="protein sequence ID" value="PWB93096.1"/>
    <property type="molecule type" value="Genomic_DNA"/>
</dbReference>
<evidence type="ECO:0000313" key="4">
    <source>
        <dbReference type="Proteomes" id="UP000316781"/>
    </source>
</evidence>
<reference evidence="2 4" key="3">
    <citation type="submission" date="2019-07" db="EMBL/GenBank/DDBJ databases">
        <title>Ln-dependent methylotrophs.</title>
        <authorList>
            <person name="Tani A."/>
        </authorList>
    </citation>
    <scope>NUCLEOTIDE SEQUENCE [LARGE SCALE GENOMIC DNA]</scope>
    <source>
        <strain evidence="2 4">SM89A</strain>
    </source>
</reference>
<accession>A0A2U1SNC1</accession>
<evidence type="ECO:0008006" key="5">
    <source>
        <dbReference type="Google" id="ProtNLM"/>
    </source>
</evidence>
<evidence type="ECO:0000313" key="2">
    <source>
        <dbReference type="EMBL" id="TRL31526.1"/>
    </source>
</evidence>
<keyword evidence="3" id="KW-1185">Reference proteome</keyword>
<comment type="caution">
    <text evidence="1">The sequence shown here is derived from an EMBL/GenBank/DDBJ whole genome shotgun (WGS) entry which is preliminary data.</text>
</comment>
<dbReference type="Proteomes" id="UP000245137">
    <property type="component" value="Unassembled WGS sequence"/>
</dbReference>
<reference evidence="1 3" key="1">
    <citation type="journal article" date="2018" name="Appl. Microbiol. Biotechnol.">
        <title>Co-cultivation of the strictly anaerobic methanogen Methanosarcina barkeri with aerobic methanotrophs in an oxygen-limited membrane bioreactor.</title>
        <authorList>
            <person name="In 't Zandt M.H."/>
            <person name="van den Bosch T.J.M."/>
            <person name="Rijkers R."/>
            <person name="van Kessel M.A.H.J."/>
            <person name="Jetten M.S.M."/>
            <person name="Welte C.U."/>
        </authorList>
    </citation>
    <scope>NUCLEOTIDE SEQUENCE [LARGE SCALE GENOMIC DNA]</scope>
    <source>
        <strain evidence="1 3">DSM 17706</strain>
    </source>
</reference>
<name>A0A2U1SNC1_METSR</name>
<protein>
    <recommendedName>
        <fullName evidence="5">DUF5655 domain-containing protein</fullName>
    </recommendedName>
</protein>
<sequence>MSDPSASLAKAEEQVLAAARRNFDSFFRWVAFLDDSIKKDIGPKFGVELALKASAVEQKVMGLLFVSRPLKEPLPLPFEIEGSSIRFGHPKFERDDEAAGEKTTRYDVSTIDDVNRILGDVVQDYIG</sequence>
<organism evidence="1 3">
    <name type="scientific">Methylosinus sporium</name>
    <dbReference type="NCBI Taxonomy" id="428"/>
    <lineage>
        <taxon>Bacteria</taxon>
        <taxon>Pseudomonadati</taxon>
        <taxon>Pseudomonadota</taxon>
        <taxon>Alphaproteobacteria</taxon>
        <taxon>Hyphomicrobiales</taxon>
        <taxon>Methylocystaceae</taxon>
        <taxon>Methylosinus</taxon>
    </lineage>
</organism>
<dbReference type="Proteomes" id="UP000316781">
    <property type="component" value="Unassembled WGS sequence"/>
</dbReference>
<dbReference type="EMBL" id="VJMF01000054">
    <property type="protein sequence ID" value="TRL31526.1"/>
    <property type="molecule type" value="Genomic_DNA"/>
</dbReference>
<gene>
    <name evidence="1" type="ORF">C5689_14635</name>
    <name evidence="2" type="ORF">FM996_13535</name>
</gene>
<reference evidence="1" key="2">
    <citation type="submission" date="2018-02" db="EMBL/GenBank/DDBJ databases">
        <authorList>
            <person name="Cohen D.B."/>
            <person name="Kent A.D."/>
        </authorList>
    </citation>
    <scope>NUCLEOTIDE SEQUENCE</scope>
    <source>
        <strain evidence="1">DSM 17706</strain>
    </source>
</reference>
<dbReference type="RefSeq" id="WP_108918005.1">
    <property type="nucleotide sequence ID" value="NZ_BGJY01000014.1"/>
</dbReference>